<evidence type="ECO:0000256" key="7">
    <source>
        <dbReference type="ARBA" id="ARBA00022777"/>
    </source>
</evidence>
<dbReference type="RefSeq" id="WP_106255939.1">
    <property type="nucleotide sequence ID" value="NZ_CAWNSW010000048.1"/>
</dbReference>
<dbReference type="PROSITE" id="PS50885">
    <property type="entry name" value="HAMP"/>
    <property type="match status" value="1"/>
</dbReference>
<dbReference type="GO" id="GO:0016020">
    <property type="term" value="C:membrane"/>
    <property type="evidence" value="ECO:0007669"/>
    <property type="project" value="InterPro"/>
</dbReference>
<dbReference type="GO" id="GO:0020037">
    <property type="term" value="F:heme binding"/>
    <property type="evidence" value="ECO:0007669"/>
    <property type="project" value="InterPro"/>
</dbReference>
<dbReference type="PANTHER" id="PTHR44936:SF9">
    <property type="entry name" value="SENSOR PROTEIN CREC"/>
    <property type="match status" value="1"/>
</dbReference>
<dbReference type="Pfam" id="PF00672">
    <property type="entry name" value="HAMP"/>
    <property type="match status" value="1"/>
</dbReference>
<dbReference type="InterPro" id="IPR009056">
    <property type="entry name" value="Cyt_c-like_dom"/>
</dbReference>
<evidence type="ECO:0000313" key="16">
    <source>
        <dbReference type="EMBL" id="PSB30546.1"/>
    </source>
</evidence>
<comment type="caution">
    <text evidence="16">The sequence shown here is derived from an EMBL/GenBank/DDBJ whole genome shotgun (WGS) entry which is preliminary data.</text>
</comment>
<keyword evidence="17" id="KW-1185">Reference proteome</keyword>
<dbReference type="PANTHER" id="PTHR44936">
    <property type="entry name" value="SENSOR PROTEIN CREC"/>
    <property type="match status" value="1"/>
</dbReference>
<keyword evidence="11" id="KW-0349">Heme</keyword>
<evidence type="ECO:0000256" key="13">
    <source>
        <dbReference type="SAM" id="Phobius"/>
    </source>
</evidence>
<dbReference type="InterPro" id="IPR003660">
    <property type="entry name" value="HAMP_dom"/>
</dbReference>
<keyword evidence="9 11" id="KW-0408">Iron</keyword>
<dbReference type="Proteomes" id="UP000239576">
    <property type="component" value="Unassembled WGS sequence"/>
</dbReference>
<evidence type="ECO:0000256" key="8">
    <source>
        <dbReference type="ARBA" id="ARBA00022840"/>
    </source>
</evidence>
<evidence type="ECO:0000256" key="5">
    <source>
        <dbReference type="ARBA" id="ARBA00022723"/>
    </source>
</evidence>
<keyword evidence="8" id="KW-0067">ATP-binding</keyword>
<accession>A0A2T1ECR2</accession>
<reference evidence="16 17" key="2">
    <citation type="submission" date="2018-03" db="EMBL/GenBank/DDBJ databases">
        <title>The ancient ancestry and fast evolution of plastids.</title>
        <authorList>
            <person name="Moore K.R."/>
            <person name="Magnabosco C."/>
            <person name="Momper L."/>
            <person name="Gold D.A."/>
            <person name="Bosak T."/>
            <person name="Fournier G.P."/>
        </authorList>
    </citation>
    <scope>NUCLEOTIDE SEQUENCE [LARGE SCALE GENOMIC DNA]</scope>
    <source>
        <strain evidence="16 17">ULC18</strain>
    </source>
</reference>
<feature type="transmembrane region" description="Helical" evidence="13">
    <location>
        <begin position="222"/>
        <end position="244"/>
    </location>
</feature>
<sequence length="323" mass="36235">MLKPLRSVLNNFKLGQKLTLLLLVVFAVGVVASGVALSSILNTSAQNEVTSKALMLMTTMISVRDYTNTQVKPELKDKLATEFLPQTVPSYSAREVFEKVRTDPEYKEFFYKEATLNPTNLRDKADSFEAPLVEQFRKDANLKELRGFHDSPSGKLFYIARPLPISKDSCLQCHSTPEAAPKSMIERYGATNGFGWKLKEVVGAQIISVPATTVLQNAQKSFLLLIGVFLLIFAATILVVNFWLKRYVVRPLNRMAKVAEAVSMGDTAAEFERTSNDEVGSLAETFSRMKMSLTMAMQRLEQYRSSRRSVDRSVDRPPSSQER</sequence>
<keyword evidence="3" id="KW-0597">Phosphoprotein</keyword>
<comment type="catalytic activity">
    <reaction evidence="1">
        <text>ATP + protein L-histidine = ADP + protein N-phospho-L-histidine.</text>
        <dbReference type="EC" id="2.7.13.3"/>
    </reaction>
</comment>
<evidence type="ECO:0000313" key="17">
    <source>
        <dbReference type="Proteomes" id="UP000239576"/>
    </source>
</evidence>
<reference evidence="17" key="1">
    <citation type="submission" date="2018-02" db="EMBL/GenBank/DDBJ databases">
        <authorList>
            <person name="Moore K."/>
            <person name="Momper L."/>
        </authorList>
    </citation>
    <scope>NUCLEOTIDE SEQUENCE [LARGE SCALE GENOMIC DNA]</scope>
    <source>
        <strain evidence="17">ULC18</strain>
    </source>
</reference>
<evidence type="ECO:0000259" key="15">
    <source>
        <dbReference type="PROSITE" id="PS51007"/>
    </source>
</evidence>
<dbReference type="GO" id="GO:0004673">
    <property type="term" value="F:protein histidine kinase activity"/>
    <property type="evidence" value="ECO:0007669"/>
    <property type="project" value="UniProtKB-EC"/>
</dbReference>
<dbReference type="AlphaFoldDB" id="A0A2T1ECR2"/>
<feature type="domain" description="Cytochrome c" evidence="15">
    <location>
        <begin position="149"/>
        <end position="290"/>
    </location>
</feature>
<dbReference type="Pfam" id="PF11845">
    <property type="entry name" value="Tll0287-like"/>
    <property type="match status" value="1"/>
</dbReference>
<dbReference type="EC" id="2.7.13.3" evidence="2"/>
<evidence type="ECO:0000256" key="1">
    <source>
        <dbReference type="ARBA" id="ARBA00000085"/>
    </source>
</evidence>
<evidence type="ECO:0000256" key="11">
    <source>
        <dbReference type="PROSITE-ProRule" id="PRU00433"/>
    </source>
</evidence>
<dbReference type="GO" id="GO:0000160">
    <property type="term" value="P:phosphorelay signal transduction system"/>
    <property type="evidence" value="ECO:0007669"/>
    <property type="project" value="UniProtKB-KW"/>
</dbReference>
<protein>
    <recommendedName>
        <fullName evidence="2">histidine kinase</fullName>
        <ecNumber evidence="2">2.7.13.3</ecNumber>
    </recommendedName>
</protein>
<proteinExistence type="predicted"/>
<feature type="region of interest" description="Disordered" evidence="12">
    <location>
        <begin position="303"/>
        <end position="323"/>
    </location>
</feature>
<dbReference type="SUPFAM" id="SSF158472">
    <property type="entry name" value="HAMP domain-like"/>
    <property type="match status" value="1"/>
</dbReference>
<name>A0A2T1ECR2_9CYAN</name>
<keyword evidence="10" id="KW-0902">Two-component regulatory system</keyword>
<dbReference type="SMART" id="SM00304">
    <property type="entry name" value="HAMP"/>
    <property type="match status" value="1"/>
</dbReference>
<keyword evidence="5 11" id="KW-0479">Metal-binding</keyword>
<dbReference type="GO" id="GO:0005524">
    <property type="term" value="F:ATP binding"/>
    <property type="evidence" value="ECO:0007669"/>
    <property type="project" value="UniProtKB-KW"/>
</dbReference>
<organism evidence="16 17">
    <name type="scientific">Stenomitos frigidus ULC18</name>
    <dbReference type="NCBI Taxonomy" id="2107698"/>
    <lineage>
        <taxon>Bacteria</taxon>
        <taxon>Bacillati</taxon>
        <taxon>Cyanobacteriota</taxon>
        <taxon>Cyanophyceae</taxon>
        <taxon>Leptolyngbyales</taxon>
        <taxon>Leptolyngbyaceae</taxon>
        <taxon>Stenomitos</taxon>
    </lineage>
</organism>
<keyword evidence="13" id="KW-0472">Membrane</keyword>
<evidence type="ECO:0000256" key="2">
    <source>
        <dbReference type="ARBA" id="ARBA00012438"/>
    </source>
</evidence>
<dbReference type="GO" id="GO:0009055">
    <property type="term" value="F:electron transfer activity"/>
    <property type="evidence" value="ECO:0007669"/>
    <property type="project" value="InterPro"/>
</dbReference>
<evidence type="ECO:0000256" key="10">
    <source>
        <dbReference type="ARBA" id="ARBA00023012"/>
    </source>
</evidence>
<keyword evidence="13" id="KW-1133">Transmembrane helix</keyword>
<feature type="domain" description="HAMP" evidence="14">
    <location>
        <begin position="246"/>
        <end position="298"/>
    </location>
</feature>
<dbReference type="EMBL" id="PVWK01000051">
    <property type="protein sequence ID" value="PSB30546.1"/>
    <property type="molecule type" value="Genomic_DNA"/>
</dbReference>
<keyword evidence="6" id="KW-0547">Nucleotide-binding</keyword>
<evidence type="ECO:0000256" key="4">
    <source>
        <dbReference type="ARBA" id="ARBA00022679"/>
    </source>
</evidence>
<dbReference type="InterPro" id="IPR050980">
    <property type="entry name" value="2C_sensor_his_kinase"/>
</dbReference>
<evidence type="ECO:0000256" key="6">
    <source>
        <dbReference type="ARBA" id="ARBA00022741"/>
    </source>
</evidence>
<dbReference type="CDD" id="cd06225">
    <property type="entry name" value="HAMP"/>
    <property type="match status" value="1"/>
</dbReference>
<dbReference type="GO" id="GO:0046872">
    <property type="term" value="F:metal ion binding"/>
    <property type="evidence" value="ECO:0007669"/>
    <property type="project" value="UniProtKB-KW"/>
</dbReference>
<dbReference type="OrthoDB" id="510512at2"/>
<keyword evidence="4" id="KW-0808">Transferase</keyword>
<dbReference type="PROSITE" id="PS51007">
    <property type="entry name" value="CYTC"/>
    <property type="match status" value="1"/>
</dbReference>
<dbReference type="Gene3D" id="6.10.340.10">
    <property type="match status" value="1"/>
</dbReference>
<gene>
    <name evidence="16" type="ORF">C7B82_08815</name>
</gene>
<evidence type="ECO:0000256" key="12">
    <source>
        <dbReference type="SAM" id="MobiDB-lite"/>
    </source>
</evidence>
<evidence type="ECO:0000256" key="3">
    <source>
        <dbReference type="ARBA" id="ARBA00022553"/>
    </source>
</evidence>
<evidence type="ECO:0000259" key="14">
    <source>
        <dbReference type="PROSITE" id="PS50885"/>
    </source>
</evidence>
<dbReference type="InterPro" id="IPR021796">
    <property type="entry name" value="Tll0287-like_dom"/>
</dbReference>
<keyword evidence="7 16" id="KW-0418">Kinase</keyword>
<keyword evidence="13" id="KW-0812">Transmembrane</keyword>
<evidence type="ECO:0000256" key="9">
    <source>
        <dbReference type="ARBA" id="ARBA00023004"/>
    </source>
</evidence>